<keyword evidence="4 9" id="KW-0540">Nuclease</keyword>
<dbReference type="HAMAP" id="MF_00009">
    <property type="entry name" value="Endoribonucl_YbeY"/>
    <property type="match status" value="1"/>
</dbReference>
<evidence type="ECO:0000256" key="9">
    <source>
        <dbReference type="HAMAP-Rule" id="MF_00009"/>
    </source>
</evidence>
<dbReference type="InterPro" id="IPR002036">
    <property type="entry name" value="YbeY"/>
</dbReference>
<dbReference type="EMBL" id="CP148066">
    <property type="protein sequence ID" value="WXL28183.1"/>
    <property type="molecule type" value="Genomic_DNA"/>
</dbReference>
<organism evidence="10 11">
    <name type="scientific">[Mycoplasma] gypis</name>
    <dbReference type="NCBI Taxonomy" id="92404"/>
    <lineage>
        <taxon>Bacteria</taxon>
        <taxon>Bacillati</taxon>
        <taxon>Mycoplasmatota</taxon>
        <taxon>Mycoplasmoidales</taxon>
        <taxon>Metamycoplasmataceae</taxon>
        <taxon>Metamycoplasma</taxon>
    </lineage>
</organism>
<evidence type="ECO:0000313" key="11">
    <source>
        <dbReference type="Proteomes" id="UP001460679"/>
    </source>
</evidence>
<proteinExistence type="inferred from homology"/>
<keyword evidence="3 9" id="KW-0698">rRNA processing</keyword>
<evidence type="ECO:0000256" key="4">
    <source>
        <dbReference type="ARBA" id="ARBA00022722"/>
    </source>
</evidence>
<keyword evidence="9" id="KW-0963">Cytoplasm</keyword>
<dbReference type="EC" id="3.1.-.-" evidence="9"/>
<dbReference type="RefSeq" id="WP_205498310.1">
    <property type="nucleotide sequence ID" value="NZ_CP148066.1"/>
</dbReference>
<reference evidence="10" key="1">
    <citation type="submission" date="2024-03" db="EMBL/GenBank/DDBJ databases">
        <title>Complete genome sequence of Mycoplasma gypis type strain B1/T1.</title>
        <authorList>
            <person name="Spergser J."/>
        </authorList>
    </citation>
    <scope>NUCLEOTIDE SEQUENCE [LARGE SCALE GENOMIC DNA]</scope>
    <source>
        <strain evidence="10">B1/T1</strain>
    </source>
</reference>
<dbReference type="PANTHER" id="PTHR46986:SF1">
    <property type="entry name" value="ENDORIBONUCLEASE YBEY, CHLOROPLASTIC"/>
    <property type="match status" value="1"/>
</dbReference>
<evidence type="ECO:0000256" key="6">
    <source>
        <dbReference type="ARBA" id="ARBA00022759"/>
    </source>
</evidence>
<dbReference type="Pfam" id="PF02130">
    <property type="entry name" value="YbeY"/>
    <property type="match status" value="1"/>
</dbReference>
<comment type="subcellular location">
    <subcellularLocation>
        <location evidence="9">Cytoplasm</location>
    </subcellularLocation>
</comment>
<name>A0ABZ2RMD8_9BACT</name>
<evidence type="ECO:0000256" key="3">
    <source>
        <dbReference type="ARBA" id="ARBA00022552"/>
    </source>
</evidence>
<dbReference type="PANTHER" id="PTHR46986">
    <property type="entry name" value="ENDORIBONUCLEASE YBEY, CHLOROPLASTIC"/>
    <property type="match status" value="1"/>
</dbReference>
<feature type="binding site" evidence="9">
    <location>
        <position position="120"/>
    </location>
    <ligand>
        <name>Zn(2+)</name>
        <dbReference type="ChEBI" id="CHEBI:29105"/>
        <note>catalytic</note>
    </ligand>
</feature>
<keyword evidence="11" id="KW-1185">Reference proteome</keyword>
<comment type="cofactor">
    <cofactor evidence="9">
        <name>Zn(2+)</name>
        <dbReference type="ChEBI" id="CHEBI:29105"/>
    </cofactor>
    <text evidence="9">Binds 1 zinc ion.</text>
</comment>
<dbReference type="Gene3D" id="3.40.390.30">
    <property type="entry name" value="Metalloproteases ('zincins'), catalytic domain"/>
    <property type="match status" value="1"/>
</dbReference>
<feature type="binding site" evidence="9">
    <location>
        <position position="126"/>
    </location>
    <ligand>
        <name>Zn(2+)</name>
        <dbReference type="ChEBI" id="CHEBI:29105"/>
        <note>catalytic</note>
    </ligand>
</feature>
<dbReference type="Proteomes" id="UP001460679">
    <property type="component" value="Chromosome"/>
</dbReference>
<dbReference type="NCBIfam" id="TIGR00043">
    <property type="entry name" value="rRNA maturation RNase YbeY"/>
    <property type="match status" value="1"/>
</dbReference>
<dbReference type="InterPro" id="IPR023091">
    <property type="entry name" value="MetalPrtase_cat_dom_sf_prd"/>
</dbReference>
<protein>
    <recommendedName>
        <fullName evidence="9">Endoribonuclease YbeY</fullName>
        <ecNumber evidence="9">3.1.-.-</ecNumber>
    </recommendedName>
</protein>
<evidence type="ECO:0000256" key="1">
    <source>
        <dbReference type="ARBA" id="ARBA00010875"/>
    </source>
</evidence>
<keyword evidence="5 9" id="KW-0479">Metal-binding</keyword>
<keyword evidence="7 9" id="KW-0378">Hydrolase</keyword>
<comment type="function">
    <text evidence="9">Single strand-specific metallo-endoribonuclease involved in late-stage 70S ribosome quality control and in maturation of the 3' terminus of the 16S rRNA.</text>
</comment>
<gene>
    <name evidence="9 10" type="primary">ybeY</name>
    <name evidence="10" type="ORF">WG616_02315</name>
</gene>
<evidence type="ECO:0000256" key="2">
    <source>
        <dbReference type="ARBA" id="ARBA00022517"/>
    </source>
</evidence>
<accession>A0ABZ2RMD8</accession>
<feature type="binding site" evidence="9">
    <location>
        <position position="116"/>
    </location>
    <ligand>
        <name>Zn(2+)</name>
        <dbReference type="ChEBI" id="CHEBI:29105"/>
        <note>catalytic</note>
    </ligand>
</feature>
<evidence type="ECO:0000256" key="7">
    <source>
        <dbReference type="ARBA" id="ARBA00022801"/>
    </source>
</evidence>
<keyword evidence="6 9" id="KW-0255">Endonuclease</keyword>
<comment type="similarity">
    <text evidence="1 9">Belongs to the endoribonuclease YbeY family.</text>
</comment>
<evidence type="ECO:0000256" key="5">
    <source>
        <dbReference type="ARBA" id="ARBA00022723"/>
    </source>
</evidence>
<dbReference type="SUPFAM" id="SSF55486">
    <property type="entry name" value="Metalloproteases ('zincins'), catalytic domain"/>
    <property type="match status" value="1"/>
</dbReference>
<evidence type="ECO:0000313" key="10">
    <source>
        <dbReference type="EMBL" id="WXL28183.1"/>
    </source>
</evidence>
<keyword evidence="8 9" id="KW-0862">Zinc</keyword>
<keyword evidence="2 9" id="KW-0690">Ribosome biogenesis</keyword>
<evidence type="ECO:0000256" key="8">
    <source>
        <dbReference type="ARBA" id="ARBA00022833"/>
    </source>
</evidence>
<sequence>MKNEIIFTNQTKYDFQFLELFNQILDEAQKVFNSKKNLSVDLLLTNNEKMQKFNKKYRKKDYPTDILSFPFEEDELIKILDVRPLGQIIMSWEKIESQAVEYGHSIKREFSYIFAHGIAHLFGFDHQTEEEEKEMNSYVDQIMNNLGITRE</sequence>